<evidence type="ECO:0000256" key="1">
    <source>
        <dbReference type="SAM" id="MobiDB-lite"/>
    </source>
</evidence>
<keyword evidence="4" id="KW-1185">Reference proteome</keyword>
<protein>
    <submittedName>
        <fullName evidence="3">Uncharacterized protein</fullName>
    </submittedName>
</protein>
<evidence type="ECO:0000256" key="2">
    <source>
        <dbReference type="SAM" id="SignalP"/>
    </source>
</evidence>
<gene>
    <name evidence="3" type="ORF">Mgra_00008076</name>
</gene>
<sequence length="288" mass="33151">MNELNFILILIMFQMILIFGMERGEGSSSQEFDFYQLVPPSLNSNNIHQNISPSPEALNNELTLHTELEKHRINSDQIRENINKLIVRLKNKYTDKIIKWLNKENDINTHISIQNNISIYFNDNYIQLLNKLKEYRSALANNEIDQIKIIKKLRTNYLNELLNHTRPQQPRISAQTSGQTSILNRNQEQIGNQTTNDELLALGLPIGSYQHYSGNQQSFTDLLSSGNLPYEYFGHSAPGEQSNPQSESRKLRKSLTFKLLDTHSDQSNKRHDGGNDGHDGDDMNINKK</sequence>
<reference evidence="3" key="1">
    <citation type="journal article" date="2020" name="Ecol. Evol.">
        <title>Genome structure and content of the rice root-knot nematode (Meloidogyne graminicola).</title>
        <authorList>
            <person name="Phan N.T."/>
            <person name="Danchin E.G.J."/>
            <person name="Klopp C."/>
            <person name="Perfus-Barbeoch L."/>
            <person name="Kozlowski D.K."/>
            <person name="Koutsovoulos G.D."/>
            <person name="Lopez-Roques C."/>
            <person name="Bouchez O."/>
            <person name="Zahm M."/>
            <person name="Besnard G."/>
            <person name="Bellafiore S."/>
        </authorList>
    </citation>
    <scope>NUCLEOTIDE SEQUENCE</scope>
    <source>
        <strain evidence="3">VN-18</strain>
    </source>
</reference>
<feature type="chain" id="PRO_5035935643" evidence="2">
    <location>
        <begin position="27"/>
        <end position="288"/>
    </location>
</feature>
<evidence type="ECO:0000313" key="4">
    <source>
        <dbReference type="Proteomes" id="UP000605970"/>
    </source>
</evidence>
<keyword evidence="2" id="KW-0732">Signal</keyword>
<dbReference type="AlphaFoldDB" id="A0A8S9ZGN1"/>
<name>A0A8S9ZGN1_9BILA</name>
<dbReference type="EMBL" id="JABEBT010000101">
    <property type="protein sequence ID" value="KAF7632476.1"/>
    <property type="molecule type" value="Genomic_DNA"/>
</dbReference>
<organism evidence="3 4">
    <name type="scientific">Meloidogyne graminicola</name>
    <dbReference type="NCBI Taxonomy" id="189291"/>
    <lineage>
        <taxon>Eukaryota</taxon>
        <taxon>Metazoa</taxon>
        <taxon>Ecdysozoa</taxon>
        <taxon>Nematoda</taxon>
        <taxon>Chromadorea</taxon>
        <taxon>Rhabditida</taxon>
        <taxon>Tylenchina</taxon>
        <taxon>Tylenchomorpha</taxon>
        <taxon>Tylenchoidea</taxon>
        <taxon>Meloidogynidae</taxon>
        <taxon>Meloidogyninae</taxon>
        <taxon>Meloidogyne</taxon>
    </lineage>
</organism>
<dbReference type="Proteomes" id="UP000605970">
    <property type="component" value="Unassembled WGS sequence"/>
</dbReference>
<feature type="region of interest" description="Disordered" evidence="1">
    <location>
        <begin position="233"/>
        <end position="288"/>
    </location>
</feature>
<feature type="signal peptide" evidence="2">
    <location>
        <begin position="1"/>
        <end position="26"/>
    </location>
</feature>
<evidence type="ECO:0000313" key="3">
    <source>
        <dbReference type="EMBL" id="KAF7632476.1"/>
    </source>
</evidence>
<accession>A0A8S9ZGN1</accession>
<proteinExistence type="predicted"/>
<comment type="caution">
    <text evidence="3">The sequence shown here is derived from an EMBL/GenBank/DDBJ whole genome shotgun (WGS) entry which is preliminary data.</text>
</comment>
<feature type="compositionally biased region" description="Basic and acidic residues" evidence="1">
    <location>
        <begin position="260"/>
        <end position="288"/>
    </location>
</feature>